<dbReference type="RefSeq" id="WP_210272252.1">
    <property type="nucleotide sequence ID" value="NZ_CP102845.1"/>
</dbReference>
<dbReference type="PANTHER" id="PTHR30373">
    <property type="entry name" value="UPF0603 PROTEIN YGCG"/>
    <property type="match status" value="1"/>
</dbReference>
<keyword evidence="5" id="KW-1185">Reference proteome</keyword>
<protein>
    <submittedName>
        <fullName evidence="4">YgcG family protein</fullName>
    </submittedName>
</protein>
<evidence type="ECO:0000313" key="5">
    <source>
        <dbReference type="Proteomes" id="UP001017257"/>
    </source>
</evidence>
<evidence type="ECO:0000259" key="3">
    <source>
        <dbReference type="Pfam" id="PF04536"/>
    </source>
</evidence>
<dbReference type="Gene3D" id="3.10.310.50">
    <property type="match status" value="1"/>
</dbReference>
<gene>
    <name evidence="4" type="ORF">HPT29_001700</name>
</gene>
<feature type="region of interest" description="Disordered" evidence="1">
    <location>
        <begin position="1"/>
        <end position="50"/>
    </location>
</feature>
<feature type="compositionally biased region" description="Gly residues" evidence="1">
    <location>
        <begin position="273"/>
        <end position="309"/>
    </location>
</feature>
<feature type="transmembrane region" description="Helical" evidence="2">
    <location>
        <begin position="57"/>
        <end position="75"/>
    </location>
</feature>
<dbReference type="Proteomes" id="UP001017257">
    <property type="component" value="Chromosome"/>
</dbReference>
<feature type="region of interest" description="Disordered" evidence="1">
    <location>
        <begin position="264"/>
        <end position="309"/>
    </location>
</feature>
<sequence length="309" mass="32678">MITPPRHHRPGAGDPDHEERGAFQHRDGRHKPSHDGESPPDCSISTASSSRSGGRRWAALFLSLLILLGSLPALAQTFPQLTGRVVDAANLLKPEERTALEAKLKAHEDKTTDQVVVATVPSLEGYPIEDYANRLFRHWQLGQKQKDNGALLVVAPQERKVRIEVGYGLEGALTDALSKVIITTAIAPQFQKGNFSGGIDAGVDAMLSILTGDAEEWHRRAEVREDGATSIDPVIAFVFLLILFFLISRMMGAGRTQGVRRGRRGPWIVTTGGWPGGGGWSGGGGGWSGGGGFSGGGGSSGGGGASGSW</sequence>
<accession>A0ABY5RSY7</accession>
<keyword evidence="2" id="KW-1133">Transmembrane helix</keyword>
<organism evidence="4 5">
    <name type="scientific">Microvirga terrae</name>
    <dbReference type="NCBI Taxonomy" id="2740529"/>
    <lineage>
        <taxon>Bacteria</taxon>
        <taxon>Pseudomonadati</taxon>
        <taxon>Pseudomonadota</taxon>
        <taxon>Alphaproteobacteria</taxon>
        <taxon>Hyphomicrobiales</taxon>
        <taxon>Methylobacteriaceae</taxon>
        <taxon>Microvirga</taxon>
    </lineage>
</organism>
<dbReference type="EMBL" id="CP102845">
    <property type="protein sequence ID" value="UVF19892.1"/>
    <property type="molecule type" value="Genomic_DNA"/>
</dbReference>
<dbReference type="Pfam" id="PF04536">
    <property type="entry name" value="TPM_phosphatase"/>
    <property type="match status" value="1"/>
</dbReference>
<feature type="domain" description="TPM" evidence="3">
    <location>
        <begin position="85"/>
        <end position="206"/>
    </location>
</feature>
<evidence type="ECO:0000256" key="2">
    <source>
        <dbReference type="SAM" id="Phobius"/>
    </source>
</evidence>
<reference evidence="4" key="1">
    <citation type="submission" date="2022-08" db="EMBL/GenBank/DDBJ databases">
        <title>Microvirga terrae sp. nov., isolated from soil.</title>
        <authorList>
            <person name="Kim K.H."/>
            <person name="Seo Y.L."/>
            <person name="Kim J.M."/>
            <person name="Lee J.K."/>
            <person name="Han D.M."/>
            <person name="Jeon C.O."/>
        </authorList>
    </citation>
    <scope>NUCLEOTIDE SEQUENCE</scope>
    <source>
        <strain evidence="4">R24</strain>
    </source>
</reference>
<keyword evidence="2" id="KW-0472">Membrane</keyword>
<feature type="compositionally biased region" description="Basic residues" evidence="1">
    <location>
        <begin position="1"/>
        <end position="10"/>
    </location>
</feature>
<proteinExistence type="predicted"/>
<keyword evidence="2" id="KW-0812">Transmembrane</keyword>
<dbReference type="PANTHER" id="PTHR30373:SF2">
    <property type="entry name" value="UPF0603 PROTEIN YGCG"/>
    <property type="match status" value="1"/>
</dbReference>
<name>A0ABY5RSY7_9HYPH</name>
<feature type="transmembrane region" description="Helical" evidence="2">
    <location>
        <begin position="234"/>
        <end position="254"/>
    </location>
</feature>
<feature type="compositionally biased region" description="Basic and acidic residues" evidence="1">
    <location>
        <begin position="14"/>
        <end position="26"/>
    </location>
</feature>
<evidence type="ECO:0000313" key="4">
    <source>
        <dbReference type="EMBL" id="UVF19892.1"/>
    </source>
</evidence>
<evidence type="ECO:0000256" key="1">
    <source>
        <dbReference type="SAM" id="MobiDB-lite"/>
    </source>
</evidence>
<dbReference type="InterPro" id="IPR007621">
    <property type="entry name" value="TPM_dom"/>
</dbReference>